<feature type="domain" description="Glycosyl transferase family 51" evidence="12">
    <location>
        <begin position="62"/>
        <end position="224"/>
    </location>
</feature>
<dbReference type="Gene3D" id="1.10.3810.10">
    <property type="entry name" value="Biosynthetic peptidoglycan transglycosylase-like"/>
    <property type="match status" value="1"/>
</dbReference>
<dbReference type="EMBL" id="BMLT01000001">
    <property type="protein sequence ID" value="GGO75663.1"/>
    <property type="molecule type" value="Genomic_DNA"/>
</dbReference>
<dbReference type="GO" id="GO:0008360">
    <property type="term" value="P:regulation of cell shape"/>
    <property type="evidence" value="ECO:0007669"/>
    <property type="project" value="UniProtKB-KW"/>
</dbReference>
<keyword evidence="1 11" id="KW-1003">Cell membrane</keyword>
<dbReference type="AlphaFoldDB" id="A0A918DMT8"/>
<evidence type="ECO:0000259" key="12">
    <source>
        <dbReference type="Pfam" id="PF00912"/>
    </source>
</evidence>
<dbReference type="GO" id="GO:0008955">
    <property type="term" value="F:peptidoglycan glycosyltransferase activity"/>
    <property type="evidence" value="ECO:0007669"/>
    <property type="project" value="UniProtKB-UniRule"/>
</dbReference>
<gene>
    <name evidence="11 13" type="primary">mtgA</name>
    <name evidence="13" type="ORF">GCM10011348_00990</name>
</gene>
<evidence type="ECO:0000256" key="2">
    <source>
        <dbReference type="ARBA" id="ARBA00022519"/>
    </source>
</evidence>
<dbReference type="GO" id="GO:0071555">
    <property type="term" value="P:cell wall organization"/>
    <property type="evidence" value="ECO:0007669"/>
    <property type="project" value="UniProtKB-KW"/>
</dbReference>
<protein>
    <recommendedName>
        <fullName evidence="11">Biosynthetic peptidoglycan transglycosylase</fullName>
        <ecNumber evidence="11">2.4.99.28</ecNumber>
    </recommendedName>
    <alternativeName>
        <fullName evidence="11">Glycan polymerase</fullName>
    </alternativeName>
    <alternativeName>
        <fullName evidence="11">Peptidoglycan glycosyltransferase MtgA</fullName>
        <shortName evidence="11">PGT</shortName>
    </alternativeName>
</protein>
<dbReference type="GO" id="GO:0009274">
    <property type="term" value="C:peptidoglycan-based cell wall"/>
    <property type="evidence" value="ECO:0007669"/>
    <property type="project" value="InterPro"/>
</dbReference>
<dbReference type="PANTHER" id="PTHR30400:SF0">
    <property type="entry name" value="BIOSYNTHETIC PEPTIDOGLYCAN TRANSGLYCOSYLASE"/>
    <property type="match status" value="1"/>
</dbReference>
<feature type="transmembrane region" description="Helical" evidence="11">
    <location>
        <begin position="15"/>
        <end position="37"/>
    </location>
</feature>
<dbReference type="InterPro" id="IPR011812">
    <property type="entry name" value="Pep_trsgly"/>
</dbReference>
<evidence type="ECO:0000256" key="7">
    <source>
        <dbReference type="ARBA" id="ARBA00022984"/>
    </source>
</evidence>
<evidence type="ECO:0000313" key="13">
    <source>
        <dbReference type="EMBL" id="GGO75663.1"/>
    </source>
</evidence>
<keyword evidence="9 11" id="KW-0472">Membrane</keyword>
<evidence type="ECO:0000256" key="3">
    <source>
        <dbReference type="ARBA" id="ARBA00022676"/>
    </source>
</evidence>
<evidence type="ECO:0000256" key="5">
    <source>
        <dbReference type="ARBA" id="ARBA00022692"/>
    </source>
</evidence>
<evidence type="ECO:0000256" key="11">
    <source>
        <dbReference type="HAMAP-Rule" id="MF_00766"/>
    </source>
</evidence>
<dbReference type="RefSeq" id="WP_188857299.1">
    <property type="nucleotide sequence ID" value="NZ_BMLT01000001.1"/>
</dbReference>
<accession>A0A918DMT8</accession>
<sequence length="237" mass="27045">MPLLKRYLFRPVGKALLWLAGGWILFSLLLVLLLRFVDPPIWSWLIQRELFPPQGYPESFVHDWVARERISPSMQLAVIAAEDQRFPEHSGFDFKAIKRALEHNLDGGRVRGASTLTQQTAKNLFLWSGRSWVRKGLEAWFALLLELCWDKGRILEVYLNIVEFGPGIYGVEAAARHFYGVPAANLSAWQSARLAAVLPNPYRYRAQPPSSYVVRRGRWIGQQMRQLGSVTLKAVDG</sequence>
<organism evidence="13 14">
    <name type="scientific">Marinobacterium nitratireducens</name>
    <dbReference type="NCBI Taxonomy" id="518897"/>
    <lineage>
        <taxon>Bacteria</taxon>
        <taxon>Pseudomonadati</taxon>
        <taxon>Pseudomonadota</taxon>
        <taxon>Gammaproteobacteria</taxon>
        <taxon>Oceanospirillales</taxon>
        <taxon>Oceanospirillaceae</taxon>
        <taxon>Marinobacterium</taxon>
    </lineage>
</organism>
<name>A0A918DMT8_9GAMM</name>
<comment type="caution">
    <text evidence="13">The sequence shown here is derived from an EMBL/GenBank/DDBJ whole genome shotgun (WGS) entry which is preliminary data.</text>
</comment>
<dbReference type="Pfam" id="PF00912">
    <property type="entry name" value="Transgly"/>
    <property type="match status" value="1"/>
</dbReference>
<evidence type="ECO:0000256" key="4">
    <source>
        <dbReference type="ARBA" id="ARBA00022679"/>
    </source>
</evidence>
<keyword evidence="14" id="KW-1185">Reference proteome</keyword>
<dbReference type="InterPro" id="IPR036950">
    <property type="entry name" value="PBP_transglycosylase"/>
</dbReference>
<evidence type="ECO:0000256" key="6">
    <source>
        <dbReference type="ARBA" id="ARBA00022960"/>
    </source>
</evidence>
<evidence type="ECO:0000256" key="1">
    <source>
        <dbReference type="ARBA" id="ARBA00022475"/>
    </source>
</evidence>
<evidence type="ECO:0000313" key="14">
    <source>
        <dbReference type="Proteomes" id="UP000599578"/>
    </source>
</evidence>
<dbReference type="EC" id="2.4.99.28" evidence="11"/>
<comment type="similarity">
    <text evidence="11">Belongs to the glycosyltransferase 51 family.</text>
</comment>
<keyword evidence="6 11" id="KW-0133">Cell shape</keyword>
<keyword evidence="7 11" id="KW-0573">Peptidoglycan synthesis</keyword>
<proteinExistence type="inferred from homology"/>
<dbReference type="GO" id="GO:0005886">
    <property type="term" value="C:plasma membrane"/>
    <property type="evidence" value="ECO:0007669"/>
    <property type="project" value="UniProtKB-SubCell"/>
</dbReference>
<reference evidence="13 14" key="1">
    <citation type="journal article" date="2014" name="Int. J. Syst. Evol. Microbiol.">
        <title>Complete genome sequence of Corynebacterium casei LMG S-19264T (=DSM 44701T), isolated from a smear-ripened cheese.</title>
        <authorList>
            <consortium name="US DOE Joint Genome Institute (JGI-PGF)"/>
            <person name="Walter F."/>
            <person name="Albersmeier A."/>
            <person name="Kalinowski J."/>
            <person name="Ruckert C."/>
        </authorList>
    </citation>
    <scope>NUCLEOTIDE SEQUENCE [LARGE SCALE GENOMIC DNA]</scope>
    <source>
        <strain evidence="13 14">CGMCC 1.7286</strain>
    </source>
</reference>
<comment type="catalytic activity">
    <reaction evidence="11">
        <text>[GlcNAc-(1-&gt;4)-Mur2Ac(oyl-L-Ala-gamma-D-Glu-L-Lys-D-Ala-D-Ala)](n)-di-trans,octa-cis-undecaprenyl diphosphate + beta-D-GlcNAc-(1-&gt;4)-Mur2Ac(oyl-L-Ala-gamma-D-Glu-L-Lys-D-Ala-D-Ala)-di-trans,octa-cis-undecaprenyl diphosphate = [GlcNAc-(1-&gt;4)-Mur2Ac(oyl-L-Ala-gamma-D-Glu-L-Lys-D-Ala-D-Ala)](n+1)-di-trans,octa-cis-undecaprenyl diphosphate + di-trans,octa-cis-undecaprenyl diphosphate + H(+)</text>
        <dbReference type="Rhea" id="RHEA:23708"/>
        <dbReference type="Rhea" id="RHEA-COMP:9602"/>
        <dbReference type="Rhea" id="RHEA-COMP:9603"/>
        <dbReference type="ChEBI" id="CHEBI:15378"/>
        <dbReference type="ChEBI" id="CHEBI:58405"/>
        <dbReference type="ChEBI" id="CHEBI:60033"/>
        <dbReference type="ChEBI" id="CHEBI:78435"/>
        <dbReference type="EC" id="2.4.99.28"/>
    </reaction>
</comment>
<evidence type="ECO:0000256" key="8">
    <source>
        <dbReference type="ARBA" id="ARBA00022989"/>
    </source>
</evidence>
<dbReference type="Proteomes" id="UP000599578">
    <property type="component" value="Unassembled WGS sequence"/>
</dbReference>
<evidence type="ECO:0000256" key="10">
    <source>
        <dbReference type="ARBA" id="ARBA00023316"/>
    </source>
</evidence>
<comment type="function">
    <text evidence="11">Peptidoglycan polymerase that catalyzes glycan chain elongation from lipid-linked precursors.</text>
</comment>
<keyword evidence="4 11" id="KW-0808">Transferase</keyword>
<evidence type="ECO:0000256" key="9">
    <source>
        <dbReference type="ARBA" id="ARBA00023136"/>
    </source>
</evidence>
<dbReference type="InterPro" id="IPR023346">
    <property type="entry name" value="Lysozyme-like_dom_sf"/>
</dbReference>
<dbReference type="NCBIfam" id="TIGR02070">
    <property type="entry name" value="mono_pep_trsgly"/>
    <property type="match status" value="1"/>
</dbReference>
<dbReference type="HAMAP" id="MF_00766">
    <property type="entry name" value="PGT_MtgA"/>
    <property type="match status" value="1"/>
</dbReference>
<keyword evidence="2 11" id="KW-0997">Cell inner membrane</keyword>
<dbReference type="SUPFAM" id="SSF53955">
    <property type="entry name" value="Lysozyme-like"/>
    <property type="match status" value="1"/>
</dbReference>
<dbReference type="PANTHER" id="PTHR30400">
    <property type="entry name" value="MONOFUNCTIONAL BIOSYNTHETIC PEPTIDOGLYCAN TRANSGLYCOSYLASE"/>
    <property type="match status" value="1"/>
</dbReference>
<comment type="subcellular location">
    <subcellularLocation>
        <location evidence="11">Cell inner membrane</location>
        <topology evidence="11">Single-pass membrane protein</topology>
    </subcellularLocation>
</comment>
<dbReference type="GO" id="GO:0016763">
    <property type="term" value="F:pentosyltransferase activity"/>
    <property type="evidence" value="ECO:0007669"/>
    <property type="project" value="InterPro"/>
</dbReference>
<dbReference type="InterPro" id="IPR001264">
    <property type="entry name" value="Glyco_trans_51"/>
</dbReference>
<comment type="pathway">
    <text evidence="11">Cell wall biogenesis; peptidoglycan biosynthesis.</text>
</comment>
<keyword evidence="8 11" id="KW-1133">Transmembrane helix</keyword>
<keyword evidence="10 11" id="KW-0961">Cell wall biogenesis/degradation</keyword>
<keyword evidence="5 11" id="KW-0812">Transmembrane</keyword>
<keyword evidence="3 11" id="KW-0328">Glycosyltransferase</keyword>
<dbReference type="GO" id="GO:0009252">
    <property type="term" value="P:peptidoglycan biosynthetic process"/>
    <property type="evidence" value="ECO:0007669"/>
    <property type="project" value="UniProtKB-UniRule"/>
</dbReference>